<evidence type="ECO:0008006" key="3">
    <source>
        <dbReference type="Google" id="ProtNLM"/>
    </source>
</evidence>
<protein>
    <recommendedName>
        <fullName evidence="3">OTU domain-containing protein</fullName>
    </recommendedName>
</protein>
<evidence type="ECO:0000313" key="2">
    <source>
        <dbReference type="Proteomes" id="UP001209540"/>
    </source>
</evidence>
<comment type="caution">
    <text evidence="1">The sequence shown here is derived from an EMBL/GenBank/DDBJ whole genome shotgun (WGS) entry which is preliminary data.</text>
</comment>
<dbReference type="EMBL" id="JAIXMP010000085">
    <property type="protein sequence ID" value="KAI9243200.1"/>
    <property type="molecule type" value="Genomic_DNA"/>
</dbReference>
<name>A0AAD5JJY4_9FUNG</name>
<dbReference type="AlphaFoldDB" id="A0AAD5JJY4"/>
<proteinExistence type="predicted"/>
<reference evidence="1" key="1">
    <citation type="journal article" date="2022" name="IScience">
        <title>Evolution of zygomycete secretomes and the origins of terrestrial fungal ecologies.</title>
        <authorList>
            <person name="Chang Y."/>
            <person name="Wang Y."/>
            <person name="Mondo S."/>
            <person name="Ahrendt S."/>
            <person name="Andreopoulos W."/>
            <person name="Barry K."/>
            <person name="Beard J."/>
            <person name="Benny G.L."/>
            <person name="Blankenship S."/>
            <person name="Bonito G."/>
            <person name="Cuomo C."/>
            <person name="Desiro A."/>
            <person name="Gervers K.A."/>
            <person name="Hundley H."/>
            <person name="Kuo A."/>
            <person name="LaButti K."/>
            <person name="Lang B.F."/>
            <person name="Lipzen A."/>
            <person name="O'Donnell K."/>
            <person name="Pangilinan J."/>
            <person name="Reynolds N."/>
            <person name="Sandor L."/>
            <person name="Smith M.E."/>
            <person name="Tsang A."/>
            <person name="Grigoriev I.V."/>
            <person name="Stajich J.E."/>
            <person name="Spatafora J.W."/>
        </authorList>
    </citation>
    <scope>NUCLEOTIDE SEQUENCE</scope>
    <source>
        <strain evidence="1">RSA 2281</strain>
    </source>
</reference>
<dbReference type="Gene3D" id="3.90.70.80">
    <property type="match status" value="1"/>
</dbReference>
<dbReference type="CDD" id="cd22744">
    <property type="entry name" value="OTU"/>
    <property type="match status" value="1"/>
</dbReference>
<dbReference type="Proteomes" id="UP001209540">
    <property type="component" value="Unassembled WGS sequence"/>
</dbReference>
<keyword evidence="2" id="KW-1185">Reference proteome</keyword>
<gene>
    <name evidence="1" type="ORF">BDA99DRAFT_544578</name>
</gene>
<accession>A0AAD5JJY4</accession>
<organism evidence="1 2">
    <name type="scientific">Phascolomyces articulosus</name>
    <dbReference type="NCBI Taxonomy" id="60185"/>
    <lineage>
        <taxon>Eukaryota</taxon>
        <taxon>Fungi</taxon>
        <taxon>Fungi incertae sedis</taxon>
        <taxon>Mucoromycota</taxon>
        <taxon>Mucoromycotina</taxon>
        <taxon>Mucoromycetes</taxon>
        <taxon>Mucorales</taxon>
        <taxon>Lichtheimiaceae</taxon>
        <taxon>Phascolomyces</taxon>
    </lineage>
</organism>
<evidence type="ECO:0000313" key="1">
    <source>
        <dbReference type="EMBL" id="KAI9243200.1"/>
    </source>
</evidence>
<reference evidence="1" key="2">
    <citation type="submission" date="2023-02" db="EMBL/GenBank/DDBJ databases">
        <authorList>
            <consortium name="DOE Joint Genome Institute"/>
            <person name="Mondo S.J."/>
            <person name="Chang Y."/>
            <person name="Wang Y."/>
            <person name="Ahrendt S."/>
            <person name="Andreopoulos W."/>
            <person name="Barry K."/>
            <person name="Beard J."/>
            <person name="Benny G.L."/>
            <person name="Blankenship S."/>
            <person name="Bonito G."/>
            <person name="Cuomo C."/>
            <person name="Desiro A."/>
            <person name="Gervers K.A."/>
            <person name="Hundley H."/>
            <person name="Kuo A."/>
            <person name="LaButti K."/>
            <person name="Lang B.F."/>
            <person name="Lipzen A."/>
            <person name="O'Donnell K."/>
            <person name="Pangilinan J."/>
            <person name="Reynolds N."/>
            <person name="Sandor L."/>
            <person name="Smith M.W."/>
            <person name="Tsang A."/>
            <person name="Grigoriev I.V."/>
            <person name="Stajich J.E."/>
            <person name="Spatafora J.W."/>
        </authorList>
    </citation>
    <scope>NUCLEOTIDE SEQUENCE</scope>
    <source>
        <strain evidence="1">RSA 2281</strain>
    </source>
</reference>
<sequence length="390" mass="44984">MFQIIGDGYCGFQAIAYNVYKDQDRHMEVRKQMLDFMIDLKYSEKCREHIFKKDDVAINSAIKALNYMVDTFNYPIVMFTSICLFTHQSILCVPLFNIPNEEYIKKPYVLHYVANSHWQTLELGFTNLVVWPPINWCENHEKIVIKIDKENALEELERMTVCKFCKNLLPETRPNTFNDLYLDALQAEEEFGDMVATAAQGIFCAEHIREKETEETIKEGVKMGYPSVQVVNDLLAKVKDRIEVMKDYLDDLVYERAKPKKTEKLLDIECLGYYGTRLKIVIKRCLYLVYFAKDSEFLTEQEVEIKQFSQTLGKKIDAFLIGTVVTRLVELDIKSNILAPPDSIDISHSSSLQKYAIRMLAKTRVPIGLGLLADELSADDMSEHESDGDA</sequence>